<evidence type="ECO:0000256" key="2">
    <source>
        <dbReference type="ARBA" id="ARBA00022448"/>
    </source>
</evidence>
<dbReference type="InterPro" id="IPR025712">
    <property type="entry name" value="Nup54_alpha-helical_dom"/>
</dbReference>
<feature type="compositionally biased region" description="Gly residues" evidence="4">
    <location>
        <begin position="80"/>
        <end position="92"/>
    </location>
</feature>
<dbReference type="STRING" id="1522189.A0A316VTL2"/>
<feature type="compositionally biased region" description="Low complexity" evidence="4">
    <location>
        <begin position="380"/>
        <end position="389"/>
    </location>
</feature>
<evidence type="ECO:0000313" key="6">
    <source>
        <dbReference type="EMBL" id="PWN40936.1"/>
    </source>
</evidence>
<dbReference type="Pfam" id="PF13874">
    <property type="entry name" value="Nup54"/>
    <property type="match status" value="1"/>
</dbReference>
<name>A0A316VTL2_9BASI</name>
<feature type="compositionally biased region" description="Low complexity" evidence="4">
    <location>
        <begin position="93"/>
        <end position="120"/>
    </location>
</feature>
<feature type="region of interest" description="Disordered" evidence="4">
    <location>
        <begin position="1"/>
        <end position="223"/>
    </location>
</feature>
<feature type="compositionally biased region" description="Polar residues" evidence="4">
    <location>
        <begin position="19"/>
        <end position="29"/>
    </location>
</feature>
<dbReference type="Proteomes" id="UP000245783">
    <property type="component" value="Unassembled WGS sequence"/>
</dbReference>
<dbReference type="PANTHER" id="PTHR13000:SF0">
    <property type="entry name" value="NUCLEOPORIN P54"/>
    <property type="match status" value="1"/>
</dbReference>
<dbReference type="GO" id="GO:0017056">
    <property type="term" value="F:structural constituent of nuclear pore"/>
    <property type="evidence" value="ECO:0007669"/>
    <property type="project" value="TreeGrafter"/>
</dbReference>
<dbReference type="GO" id="GO:0006607">
    <property type="term" value="P:NLS-bearing protein import into nucleus"/>
    <property type="evidence" value="ECO:0007669"/>
    <property type="project" value="TreeGrafter"/>
</dbReference>
<dbReference type="FunCoup" id="A0A316VTL2">
    <property type="interactions" value="54"/>
</dbReference>
<protein>
    <recommendedName>
        <fullName evidence="5">Nucleoporin Nup54 alpha-helical domain-containing protein</fullName>
    </recommendedName>
</protein>
<feature type="domain" description="Nucleoporin Nup54 alpha-helical" evidence="5">
    <location>
        <begin position="291"/>
        <end position="441"/>
    </location>
</feature>
<evidence type="ECO:0000313" key="7">
    <source>
        <dbReference type="Proteomes" id="UP000245783"/>
    </source>
</evidence>
<dbReference type="InterPro" id="IPR024864">
    <property type="entry name" value="Nup54/Nup57/Nup44"/>
</dbReference>
<evidence type="ECO:0000259" key="5">
    <source>
        <dbReference type="Pfam" id="PF13874"/>
    </source>
</evidence>
<dbReference type="GO" id="GO:0006999">
    <property type="term" value="P:nuclear pore organization"/>
    <property type="evidence" value="ECO:0007669"/>
    <property type="project" value="TreeGrafter"/>
</dbReference>
<organism evidence="6 7">
    <name type="scientific">Ceraceosorus guamensis</name>
    <dbReference type="NCBI Taxonomy" id="1522189"/>
    <lineage>
        <taxon>Eukaryota</taxon>
        <taxon>Fungi</taxon>
        <taxon>Dikarya</taxon>
        <taxon>Basidiomycota</taxon>
        <taxon>Ustilaginomycotina</taxon>
        <taxon>Exobasidiomycetes</taxon>
        <taxon>Ceraceosorales</taxon>
        <taxon>Ceraceosoraceae</taxon>
        <taxon>Ceraceosorus</taxon>
    </lineage>
</organism>
<dbReference type="GO" id="GO:0036228">
    <property type="term" value="P:protein localization to nuclear inner membrane"/>
    <property type="evidence" value="ECO:0007669"/>
    <property type="project" value="TreeGrafter"/>
</dbReference>
<dbReference type="RefSeq" id="XP_025368096.1">
    <property type="nucleotide sequence ID" value="XM_025510874.1"/>
</dbReference>
<sequence>MAFSFAPAGSSTAGPSGSLFGNTAQNNQAPKPAFSFGTPAPAQAQSSQPSQPAGSTFSFGQSSQAQQQPPASAPTPAAGQGQGQGSSFGGFGFAQNQSGQAQSQAPGQSTTSAPAPSTSLFGGGGGAFGSSTSKQQPAQSGFGAGSTSTGGAGLFSSFNQNQTQTQQPQLTQQAQAKPSSLFGQSQGGTQTLGATSTGLFGQSQGSLGQQSQPQQQQQQVDKRLGPSLSARLAAIHQAWDNNNLQTCRFMHYFYVPVPNDQLHFLNPQPDAGGGSVNSNFGRRSDAVGPRHEELWRDAVNQNPNPRRLVPVLAVGFSELKSRADAQQSEAARQRQLVSQLREKAAVLAQSHTLKNTTRTSAALRRQVALHHRLISSARKAAALLPPSASQPGRSRSGSHTGAAYAQASVEDEQLRSRLEQCEAEIRNGKLKSRVNELWAALGAVKARAGARPGSASGWSGTAEWAVVDPEALDEVARILGSQQKGLNHLVATVENDTKVMNTILKGLSGVQLTGVRGPQYALEDEE</sequence>
<feature type="region of interest" description="Disordered" evidence="4">
    <location>
        <begin position="380"/>
        <end position="409"/>
    </location>
</feature>
<keyword evidence="3" id="KW-0539">Nucleus</keyword>
<accession>A0A316VTL2</accession>
<keyword evidence="2" id="KW-0813">Transport</keyword>
<keyword evidence="7" id="KW-1185">Reference proteome</keyword>
<gene>
    <name evidence="6" type="ORF">IE81DRAFT_200129</name>
</gene>
<comment type="subcellular location">
    <subcellularLocation>
        <location evidence="1">Nucleus</location>
    </subcellularLocation>
</comment>
<proteinExistence type="predicted"/>
<dbReference type="EMBL" id="KZ819403">
    <property type="protein sequence ID" value="PWN40936.1"/>
    <property type="molecule type" value="Genomic_DNA"/>
</dbReference>
<dbReference type="PANTHER" id="PTHR13000">
    <property type="entry name" value="NUCLEOPORIN P54"/>
    <property type="match status" value="1"/>
</dbReference>
<evidence type="ECO:0000256" key="1">
    <source>
        <dbReference type="ARBA" id="ARBA00004123"/>
    </source>
</evidence>
<dbReference type="GeneID" id="37032744"/>
<feature type="compositionally biased region" description="Low complexity" evidence="4">
    <location>
        <begin position="39"/>
        <end position="79"/>
    </location>
</feature>
<feature type="compositionally biased region" description="Polar residues" evidence="4">
    <location>
        <begin position="176"/>
        <end position="200"/>
    </location>
</feature>
<dbReference type="AlphaFoldDB" id="A0A316VTL2"/>
<feature type="compositionally biased region" description="Polar residues" evidence="4">
    <location>
        <begin position="390"/>
        <end position="399"/>
    </location>
</feature>
<reference evidence="6 7" key="1">
    <citation type="journal article" date="2018" name="Mol. Biol. Evol.">
        <title>Broad Genomic Sampling Reveals a Smut Pathogenic Ancestry of the Fungal Clade Ustilaginomycotina.</title>
        <authorList>
            <person name="Kijpornyongpan T."/>
            <person name="Mondo S.J."/>
            <person name="Barry K."/>
            <person name="Sandor L."/>
            <person name="Lee J."/>
            <person name="Lipzen A."/>
            <person name="Pangilinan J."/>
            <person name="LaButti K."/>
            <person name="Hainaut M."/>
            <person name="Henrissat B."/>
            <person name="Grigoriev I.V."/>
            <person name="Spatafora J.W."/>
            <person name="Aime M.C."/>
        </authorList>
    </citation>
    <scope>NUCLEOTIDE SEQUENCE [LARGE SCALE GENOMIC DNA]</scope>
    <source>
        <strain evidence="6 7">MCA 4658</strain>
    </source>
</reference>
<dbReference type="GO" id="GO:0044613">
    <property type="term" value="C:nuclear pore central transport channel"/>
    <property type="evidence" value="ECO:0007669"/>
    <property type="project" value="TreeGrafter"/>
</dbReference>
<feature type="compositionally biased region" description="Low complexity" evidence="4">
    <location>
        <begin position="154"/>
        <end position="175"/>
    </location>
</feature>
<feature type="compositionally biased region" description="Low complexity" evidence="4">
    <location>
        <begin position="201"/>
        <end position="219"/>
    </location>
</feature>
<dbReference type="InParanoid" id="A0A316VTL2"/>
<dbReference type="OrthoDB" id="6162375at2759"/>
<evidence type="ECO:0000256" key="3">
    <source>
        <dbReference type="ARBA" id="ARBA00023242"/>
    </source>
</evidence>
<evidence type="ECO:0000256" key="4">
    <source>
        <dbReference type="SAM" id="MobiDB-lite"/>
    </source>
</evidence>
<feature type="compositionally biased region" description="Low complexity" evidence="4">
    <location>
        <begin position="1"/>
        <end position="18"/>
    </location>
</feature>
<feature type="compositionally biased region" description="Gly residues" evidence="4">
    <location>
        <begin position="142"/>
        <end position="153"/>
    </location>
</feature>